<proteinExistence type="predicted"/>
<dbReference type="EMBL" id="AHMT02000044">
    <property type="protein sequence ID" value="EQA61839.1"/>
    <property type="molecule type" value="Genomic_DNA"/>
</dbReference>
<protein>
    <submittedName>
        <fullName evidence="1">Uncharacterized protein</fullName>
    </submittedName>
</protein>
<evidence type="ECO:0000313" key="1">
    <source>
        <dbReference type="EMBL" id="EQA61839.1"/>
    </source>
</evidence>
<evidence type="ECO:0000313" key="2">
    <source>
        <dbReference type="Proteomes" id="UP000018747"/>
    </source>
</evidence>
<dbReference type="AlphaFoldDB" id="V6I6Q5"/>
<dbReference type="Proteomes" id="UP000018747">
    <property type="component" value="Unassembled WGS sequence"/>
</dbReference>
<organism evidence="1 2">
    <name type="scientific">Leptospira alexanderi serovar Manhao 3 str. L 60</name>
    <dbReference type="NCBI Taxonomy" id="1049759"/>
    <lineage>
        <taxon>Bacteria</taxon>
        <taxon>Pseudomonadati</taxon>
        <taxon>Spirochaetota</taxon>
        <taxon>Spirochaetia</taxon>
        <taxon>Leptospirales</taxon>
        <taxon>Leptospiraceae</taxon>
        <taxon>Leptospira</taxon>
    </lineage>
</organism>
<accession>V6I6Q5</accession>
<gene>
    <name evidence="1" type="ORF">LEP1GSC062_3111</name>
</gene>
<sequence>MRKGFWSRNSYRILKELRNFKNYKRSSLKNFSGDLKKVLRTRV</sequence>
<reference evidence="1" key="1">
    <citation type="submission" date="2013-05" db="EMBL/GenBank/DDBJ databases">
        <authorList>
            <person name="Harkins D.M."/>
            <person name="Durkin A.S."/>
            <person name="Brinkac L.M."/>
            <person name="Haft D.H."/>
            <person name="Selengut J.D."/>
            <person name="Sanka R."/>
            <person name="DePew J."/>
            <person name="Purushe J."/>
            <person name="Hartskeerl R.A."/>
            <person name="Ahmed A."/>
            <person name="van der Linden H."/>
            <person name="Goris M.G.A."/>
            <person name="Vinetz J.M."/>
            <person name="Sutton G.G."/>
            <person name="Nierman W.C."/>
            <person name="Fouts D.E."/>
        </authorList>
    </citation>
    <scope>NUCLEOTIDE SEQUENCE [LARGE SCALE GENOMIC DNA]</scope>
    <source>
        <strain evidence="1">L 60</strain>
    </source>
</reference>
<comment type="caution">
    <text evidence="1">The sequence shown here is derived from an EMBL/GenBank/DDBJ whole genome shotgun (WGS) entry which is preliminary data.</text>
</comment>
<keyword evidence="2" id="KW-1185">Reference proteome</keyword>
<name>V6I6Q5_9LEPT</name>